<dbReference type="EC" id="2.7.13.3" evidence="2"/>
<evidence type="ECO:0000256" key="5">
    <source>
        <dbReference type="ARBA" id="ARBA00022777"/>
    </source>
</evidence>
<dbReference type="InterPro" id="IPR003661">
    <property type="entry name" value="HisK_dim/P_dom"/>
</dbReference>
<dbReference type="KEGG" id="adz:ADFLV_2044"/>
<dbReference type="Pfam" id="PF00512">
    <property type="entry name" value="HisKA"/>
    <property type="match status" value="1"/>
</dbReference>
<dbReference type="GO" id="GO:0000155">
    <property type="term" value="F:phosphorelay sensor kinase activity"/>
    <property type="evidence" value="ECO:0007669"/>
    <property type="project" value="InterPro"/>
</dbReference>
<name>A0AAE7BHN2_9BACT</name>
<evidence type="ECO:0000256" key="1">
    <source>
        <dbReference type="ARBA" id="ARBA00000085"/>
    </source>
</evidence>
<gene>
    <name evidence="8" type="ORF">ADFLV_2044</name>
</gene>
<dbReference type="InterPro" id="IPR003594">
    <property type="entry name" value="HATPase_dom"/>
</dbReference>
<keyword evidence="3" id="KW-0597">Phosphoprotein</keyword>
<dbReference type="Proteomes" id="UP000503313">
    <property type="component" value="Chromosome"/>
</dbReference>
<dbReference type="PRINTS" id="PR00344">
    <property type="entry name" value="BCTRLSENSOR"/>
</dbReference>
<dbReference type="SUPFAM" id="SSF47384">
    <property type="entry name" value="Homodimeric domain of signal transducing histidine kinase"/>
    <property type="match status" value="1"/>
</dbReference>
<keyword evidence="5 8" id="KW-0418">Kinase</keyword>
<keyword evidence="9" id="KW-1185">Reference proteome</keyword>
<protein>
    <recommendedName>
        <fullName evidence="2">histidine kinase</fullName>
        <ecNumber evidence="2">2.7.13.3</ecNumber>
    </recommendedName>
</protein>
<sequence>MFMEHLALTYKCHSSIGNSLDLNNMIKEVLTTFVEETNAINGFFYLIDENNNLYKYMSYNNSFEYDKELLKEHINDFKYVKDFDFDDKRFLVLPLDKGFIFIVYENNEINFEYITSMFQDLIVKLNISIDACLNVQRMKNKNKILKHLTNELKEQQKQLIESDKYKSDFLANMSHELKTPLNSIIVISSIMSKNKNKKLDDEQVKNMKIINNCGNDLLVLINDILDISKIEAGEITINLTKTNINQLIEDLITEMQPLAVEKELLLISNCLLNQIFLLTDSSRIKQILKNLISNAIKFTKDGKIEVILEENANDLTIKVIDEGIGIPKEKLQHIFERFKQADGSTTRKYGGTGLGLAISKELALLLGADIKAFSEIDKGSTFELILPKKTTIKNISDDKVTIFSKDKDEVIEDIVFFDMDENILEETKLKQEDRILVINSDHSSFFQVAVALKKQGVFIDYFNSFEESLNSLDKNYKLILIYEENLSSNLDEILEYLKNEKLNYLVIATNDDSKENFFNKELVKTELFNKILTYLEK</sequence>
<dbReference type="SMART" id="SM00388">
    <property type="entry name" value="HisKA"/>
    <property type="match status" value="1"/>
</dbReference>
<dbReference type="EMBL" id="CP053835">
    <property type="protein sequence ID" value="QKF78059.1"/>
    <property type="molecule type" value="Genomic_DNA"/>
</dbReference>
<dbReference type="PANTHER" id="PTHR43711:SF26">
    <property type="entry name" value="SENSOR HISTIDINE KINASE RCSC"/>
    <property type="match status" value="1"/>
</dbReference>
<dbReference type="InterPro" id="IPR036097">
    <property type="entry name" value="HisK_dim/P_sf"/>
</dbReference>
<dbReference type="PANTHER" id="PTHR43711">
    <property type="entry name" value="TWO-COMPONENT HISTIDINE KINASE"/>
    <property type="match status" value="1"/>
</dbReference>
<feature type="domain" description="Histidine kinase" evidence="7">
    <location>
        <begin position="172"/>
        <end position="390"/>
    </location>
</feature>
<dbReference type="PROSITE" id="PS50109">
    <property type="entry name" value="HIS_KIN"/>
    <property type="match status" value="1"/>
</dbReference>
<dbReference type="AlphaFoldDB" id="A0AAE7BHN2"/>
<evidence type="ECO:0000256" key="4">
    <source>
        <dbReference type="ARBA" id="ARBA00022679"/>
    </source>
</evidence>
<evidence type="ECO:0000313" key="8">
    <source>
        <dbReference type="EMBL" id="QKF78059.1"/>
    </source>
</evidence>
<comment type="catalytic activity">
    <reaction evidence="1">
        <text>ATP + protein L-histidine = ADP + protein N-phospho-L-histidine.</text>
        <dbReference type="EC" id="2.7.13.3"/>
    </reaction>
</comment>
<dbReference type="Gene3D" id="3.30.565.10">
    <property type="entry name" value="Histidine kinase-like ATPase, C-terminal domain"/>
    <property type="match status" value="1"/>
</dbReference>
<organism evidence="8 9">
    <name type="scientific">Arcobacter defluvii</name>
    <dbReference type="NCBI Taxonomy" id="873191"/>
    <lineage>
        <taxon>Bacteria</taxon>
        <taxon>Pseudomonadati</taxon>
        <taxon>Campylobacterota</taxon>
        <taxon>Epsilonproteobacteria</taxon>
        <taxon>Campylobacterales</taxon>
        <taxon>Arcobacteraceae</taxon>
        <taxon>Arcobacter</taxon>
    </lineage>
</organism>
<dbReference type="CDD" id="cd00082">
    <property type="entry name" value="HisKA"/>
    <property type="match status" value="1"/>
</dbReference>
<dbReference type="SMART" id="SM00387">
    <property type="entry name" value="HATPase_c"/>
    <property type="match status" value="1"/>
</dbReference>
<evidence type="ECO:0000256" key="2">
    <source>
        <dbReference type="ARBA" id="ARBA00012438"/>
    </source>
</evidence>
<dbReference type="Gene3D" id="1.10.287.130">
    <property type="match status" value="1"/>
</dbReference>
<evidence type="ECO:0000259" key="7">
    <source>
        <dbReference type="PROSITE" id="PS50109"/>
    </source>
</evidence>
<dbReference type="RefSeq" id="WP_129011982.1">
    <property type="nucleotide sequence ID" value="NZ_CP053835.1"/>
</dbReference>
<dbReference type="InterPro" id="IPR005467">
    <property type="entry name" value="His_kinase_dom"/>
</dbReference>
<evidence type="ECO:0000313" key="9">
    <source>
        <dbReference type="Proteomes" id="UP000503313"/>
    </source>
</evidence>
<dbReference type="CDD" id="cd16922">
    <property type="entry name" value="HATPase_EvgS-ArcB-TorS-like"/>
    <property type="match status" value="1"/>
</dbReference>
<evidence type="ECO:0000256" key="6">
    <source>
        <dbReference type="ARBA" id="ARBA00023012"/>
    </source>
</evidence>
<dbReference type="SUPFAM" id="SSF55874">
    <property type="entry name" value="ATPase domain of HSP90 chaperone/DNA topoisomerase II/histidine kinase"/>
    <property type="match status" value="1"/>
</dbReference>
<dbReference type="InterPro" id="IPR036890">
    <property type="entry name" value="HATPase_C_sf"/>
</dbReference>
<dbReference type="InterPro" id="IPR004358">
    <property type="entry name" value="Sig_transdc_His_kin-like_C"/>
</dbReference>
<reference evidence="8 9" key="1">
    <citation type="submission" date="2020-05" db="EMBL/GenBank/DDBJ databases">
        <title>Complete genome sequencing of Campylobacter and Arcobacter type strains.</title>
        <authorList>
            <person name="Miller W.G."/>
            <person name="Yee E."/>
        </authorList>
    </citation>
    <scope>NUCLEOTIDE SEQUENCE [LARGE SCALE GENOMIC DNA]</scope>
    <source>
        <strain evidence="8 9">LMG 25694</strain>
    </source>
</reference>
<evidence type="ECO:0000256" key="3">
    <source>
        <dbReference type="ARBA" id="ARBA00022553"/>
    </source>
</evidence>
<keyword evidence="6" id="KW-0902">Two-component regulatory system</keyword>
<keyword evidence="4" id="KW-0808">Transferase</keyword>
<dbReference type="InterPro" id="IPR050736">
    <property type="entry name" value="Sensor_HK_Regulatory"/>
</dbReference>
<proteinExistence type="predicted"/>
<accession>A0AAE7BHN2</accession>
<dbReference type="Pfam" id="PF02518">
    <property type="entry name" value="HATPase_c"/>
    <property type="match status" value="1"/>
</dbReference>
<dbReference type="FunFam" id="3.30.565.10:FF:000010">
    <property type="entry name" value="Sensor histidine kinase RcsC"/>
    <property type="match status" value="1"/>
</dbReference>